<comment type="caution">
    <text evidence="5">The sequence shown here is derived from an EMBL/GenBank/DDBJ whole genome shotgun (WGS) entry which is preliminary data.</text>
</comment>
<reference evidence="5 6" key="1">
    <citation type="submission" date="2017-07" db="EMBL/GenBank/DDBJ databases">
        <title>Tamlnaduibacter salinus (Mi-7) genome sequencing.</title>
        <authorList>
            <person name="Verma A."/>
            <person name="Krishnamurthi S."/>
        </authorList>
    </citation>
    <scope>NUCLEOTIDE SEQUENCE [LARGE SCALE GENOMIC DNA]</scope>
    <source>
        <strain evidence="5 6">Mi-7</strain>
    </source>
</reference>
<evidence type="ECO:0000313" key="5">
    <source>
        <dbReference type="EMBL" id="PAV25100.1"/>
    </source>
</evidence>
<dbReference type="InterPro" id="IPR029000">
    <property type="entry name" value="Cyclophilin-like_dom_sf"/>
</dbReference>
<organism evidence="5 6">
    <name type="scientific">Tamilnaduibacter salinus</name>
    <dbReference type="NCBI Taxonomy" id="1484056"/>
    <lineage>
        <taxon>Bacteria</taxon>
        <taxon>Pseudomonadati</taxon>
        <taxon>Pseudomonadota</taxon>
        <taxon>Gammaproteobacteria</taxon>
        <taxon>Pseudomonadales</taxon>
        <taxon>Marinobacteraceae</taxon>
        <taxon>Tamilnaduibacter</taxon>
    </lineage>
</organism>
<sequence>MTTPCIENAGVDAWMVRFADQINPDNQRWIRAFCRQCRAVFGPALVDLVPSYTTVLVQYDPWQMTDVAARATLSDLLDQLAPESAETVGRLVELPVWYDVSVGPELALIAEQTGWTMEQVASAHAAGEYQVFALGFVPGFAFMGLVDPALATPRLATPRQRVPKGSIAIAERQTSAYPQATPGGWNLIGRTPLTLFDPQSDPMTVLEAGDRVRFVPITRDCFIELGGDTTPVGEGSA</sequence>
<dbReference type="SMART" id="SM00796">
    <property type="entry name" value="AHS1"/>
    <property type="match status" value="1"/>
</dbReference>
<protein>
    <submittedName>
        <fullName evidence="5">Allophanate hydrolase</fullName>
    </submittedName>
</protein>
<dbReference type="Proteomes" id="UP000218332">
    <property type="component" value="Unassembled WGS sequence"/>
</dbReference>
<gene>
    <name evidence="5" type="ORF">CF392_12675</name>
</gene>
<dbReference type="GO" id="GO:0016787">
    <property type="term" value="F:hydrolase activity"/>
    <property type="evidence" value="ECO:0007669"/>
    <property type="project" value="UniProtKB-KW"/>
</dbReference>
<dbReference type="Pfam" id="PF02682">
    <property type="entry name" value="CT_C_D"/>
    <property type="match status" value="1"/>
</dbReference>
<evidence type="ECO:0000256" key="2">
    <source>
        <dbReference type="ARBA" id="ARBA00022801"/>
    </source>
</evidence>
<keyword evidence="3" id="KW-0067">ATP-binding</keyword>
<dbReference type="SUPFAM" id="SSF160467">
    <property type="entry name" value="PH0987 N-terminal domain-like"/>
    <property type="match status" value="1"/>
</dbReference>
<dbReference type="PANTHER" id="PTHR34698">
    <property type="entry name" value="5-OXOPROLINASE SUBUNIT B"/>
    <property type="match status" value="1"/>
</dbReference>
<keyword evidence="6" id="KW-1185">Reference proteome</keyword>
<feature type="domain" description="Carboxyltransferase" evidence="4">
    <location>
        <begin position="4"/>
        <end position="206"/>
    </location>
</feature>
<keyword evidence="1" id="KW-0547">Nucleotide-binding</keyword>
<dbReference type="PANTHER" id="PTHR34698:SF2">
    <property type="entry name" value="5-OXOPROLINASE SUBUNIT B"/>
    <property type="match status" value="1"/>
</dbReference>
<dbReference type="InterPro" id="IPR003833">
    <property type="entry name" value="CT_C_D"/>
</dbReference>
<accession>A0A2A2I1Y6</accession>
<dbReference type="GO" id="GO:0005524">
    <property type="term" value="F:ATP binding"/>
    <property type="evidence" value="ECO:0007669"/>
    <property type="project" value="UniProtKB-KW"/>
</dbReference>
<dbReference type="NCBIfam" id="TIGR00370">
    <property type="entry name" value="5-oxoprolinase subunit PxpB"/>
    <property type="match status" value="1"/>
</dbReference>
<dbReference type="RefSeq" id="WP_095611823.1">
    <property type="nucleotide sequence ID" value="NZ_NMPM01000078.1"/>
</dbReference>
<proteinExistence type="predicted"/>
<name>A0A2A2I1Y6_9GAMM</name>
<evidence type="ECO:0000256" key="3">
    <source>
        <dbReference type="ARBA" id="ARBA00022840"/>
    </source>
</evidence>
<dbReference type="Gene3D" id="3.30.1360.40">
    <property type="match status" value="1"/>
</dbReference>
<evidence type="ECO:0000313" key="6">
    <source>
        <dbReference type="Proteomes" id="UP000218332"/>
    </source>
</evidence>
<dbReference type="SUPFAM" id="SSF50891">
    <property type="entry name" value="Cyclophilin-like"/>
    <property type="match status" value="1"/>
</dbReference>
<evidence type="ECO:0000256" key="1">
    <source>
        <dbReference type="ARBA" id="ARBA00022741"/>
    </source>
</evidence>
<dbReference type="EMBL" id="NMPM01000078">
    <property type="protein sequence ID" value="PAV25100.1"/>
    <property type="molecule type" value="Genomic_DNA"/>
</dbReference>
<dbReference type="AlphaFoldDB" id="A0A2A2I1Y6"/>
<dbReference type="Gene3D" id="2.40.100.10">
    <property type="entry name" value="Cyclophilin-like"/>
    <property type="match status" value="1"/>
</dbReference>
<evidence type="ECO:0000259" key="4">
    <source>
        <dbReference type="SMART" id="SM00796"/>
    </source>
</evidence>
<keyword evidence="2 5" id="KW-0378">Hydrolase</keyword>
<dbReference type="InterPro" id="IPR010016">
    <property type="entry name" value="PxpB"/>
</dbReference>